<sequence length="173" mass="19021">MSILASGITKIILGGAAMSLGAAGALKGLLVGESKEESLKTTSLRSDEHRDLHGKEGSDIKQSKTEEGTVVKSSSAEGTTPAEKKKCRLHKLMGEVEGRFQATTESELDSEIKKENKGDFQAIKNACEDAKNHDRDIFVSNKQRKGWNYYSEDQTRLKSKFDKYLGGIKRPTQ</sequence>
<proteinExistence type="predicted"/>
<evidence type="ECO:0000256" key="1">
    <source>
        <dbReference type="SAM" id="MobiDB-lite"/>
    </source>
</evidence>
<dbReference type="Proteomes" id="UP000009135">
    <property type="component" value="Chromosome"/>
</dbReference>
<gene>
    <name evidence="2" type="ordered locus">MHC_03400</name>
</gene>
<reference evidence="2 3" key="1">
    <citation type="journal article" date="2012" name="J. Bacteriol.">
        <title>Complete genome sequence of Mycoplasma haemocanis strain Illinois.</title>
        <authorList>
            <person name="do Nascimento N.C."/>
            <person name="Guimaraes A.M."/>
            <person name="Santos A.P."/>
            <person name="Sanmiguel P.J."/>
            <person name="Messick J.B."/>
        </authorList>
    </citation>
    <scope>NUCLEOTIDE SEQUENCE [LARGE SCALE GENOMIC DNA]</scope>
    <source>
        <strain evidence="2 3">Illinois</strain>
    </source>
</reference>
<protein>
    <submittedName>
        <fullName evidence="2">Uncharacterized protein</fullName>
    </submittedName>
</protein>
<dbReference type="OrthoDB" id="402603at2"/>
<name>H6N7B8_MYCHN</name>
<accession>H6N7B8</accession>
<dbReference type="HOGENOM" id="CLU_1553577_0_0_14"/>
<feature type="region of interest" description="Disordered" evidence="1">
    <location>
        <begin position="37"/>
        <end position="86"/>
    </location>
</feature>
<evidence type="ECO:0000313" key="3">
    <source>
        <dbReference type="Proteomes" id="UP000009135"/>
    </source>
</evidence>
<dbReference type="EMBL" id="CP003199">
    <property type="protein sequence ID" value="AEW45540.1"/>
    <property type="molecule type" value="Genomic_DNA"/>
</dbReference>
<evidence type="ECO:0000313" key="2">
    <source>
        <dbReference type="EMBL" id="AEW45540.1"/>
    </source>
</evidence>
<dbReference type="AlphaFoldDB" id="H6N7B8"/>
<keyword evidence="3" id="KW-1185">Reference proteome</keyword>
<organism evidence="2 3">
    <name type="scientific">Mycoplasma haemocanis (strain Illinois)</name>
    <dbReference type="NCBI Taxonomy" id="1111676"/>
    <lineage>
        <taxon>Bacteria</taxon>
        <taxon>Bacillati</taxon>
        <taxon>Mycoplasmatota</taxon>
        <taxon>Mollicutes</taxon>
        <taxon>Mycoplasmataceae</taxon>
        <taxon>Mycoplasma</taxon>
    </lineage>
</organism>
<feature type="compositionally biased region" description="Basic and acidic residues" evidence="1">
    <location>
        <begin position="37"/>
        <end position="69"/>
    </location>
</feature>
<dbReference type="KEGG" id="mhe:MHC_03400"/>